<feature type="region of interest" description="Disordered" evidence="5">
    <location>
        <begin position="115"/>
        <end position="379"/>
    </location>
</feature>
<dbReference type="Gene3D" id="6.10.250.220">
    <property type="match status" value="1"/>
</dbReference>
<feature type="region of interest" description="Disordered" evidence="5">
    <location>
        <begin position="395"/>
        <end position="417"/>
    </location>
</feature>
<keyword evidence="8" id="KW-1185">Reference proteome</keyword>
<evidence type="ECO:0000256" key="2">
    <source>
        <dbReference type="ARBA" id="ARBA00022490"/>
    </source>
</evidence>
<comment type="subcellular location">
    <subcellularLocation>
        <location evidence="1">Cytoplasm</location>
    </subcellularLocation>
</comment>
<protein>
    <recommendedName>
        <fullName evidence="6">PH domain-containing protein</fullName>
    </recommendedName>
</protein>
<evidence type="ECO:0000256" key="3">
    <source>
        <dbReference type="ARBA" id="ARBA00022737"/>
    </source>
</evidence>
<evidence type="ECO:0000256" key="5">
    <source>
        <dbReference type="SAM" id="MobiDB-lite"/>
    </source>
</evidence>
<dbReference type="InterPro" id="IPR001849">
    <property type="entry name" value="PH_domain"/>
</dbReference>
<feature type="compositionally biased region" description="Pro residues" evidence="5">
    <location>
        <begin position="315"/>
        <end position="324"/>
    </location>
</feature>
<feature type="compositionally biased region" description="Low complexity" evidence="5">
    <location>
        <begin position="804"/>
        <end position="816"/>
    </location>
</feature>
<comment type="caution">
    <text evidence="7">The sequence shown here is derived from an EMBL/GenBank/DDBJ whole genome shotgun (WGS) entry which is preliminary data.</text>
</comment>
<feature type="compositionally biased region" description="Polar residues" evidence="5">
    <location>
        <begin position="712"/>
        <end position="723"/>
    </location>
</feature>
<dbReference type="EMBL" id="JAWDGP010005383">
    <property type="protein sequence ID" value="KAK3757352.1"/>
    <property type="molecule type" value="Genomic_DNA"/>
</dbReference>
<dbReference type="InterPro" id="IPR030113">
    <property type="entry name" value="AFAP"/>
</dbReference>
<feature type="region of interest" description="Disordered" evidence="5">
    <location>
        <begin position="791"/>
        <end position="816"/>
    </location>
</feature>
<feature type="compositionally biased region" description="Low complexity" evidence="5">
    <location>
        <begin position="155"/>
        <end position="170"/>
    </location>
</feature>
<feature type="compositionally biased region" description="Basic and acidic residues" evidence="5">
    <location>
        <begin position="338"/>
        <end position="354"/>
    </location>
</feature>
<keyword evidence="2" id="KW-0963">Cytoplasm</keyword>
<dbReference type="GO" id="GO:0017124">
    <property type="term" value="F:SH3 domain binding"/>
    <property type="evidence" value="ECO:0007669"/>
    <property type="project" value="TreeGrafter"/>
</dbReference>
<dbReference type="InterPro" id="IPR011993">
    <property type="entry name" value="PH-like_dom_sf"/>
</dbReference>
<evidence type="ECO:0000313" key="7">
    <source>
        <dbReference type="EMBL" id="KAK3757352.1"/>
    </source>
</evidence>
<feature type="compositionally biased region" description="Low complexity" evidence="5">
    <location>
        <begin position="397"/>
        <end position="410"/>
    </location>
</feature>
<dbReference type="PANTHER" id="PTHR14338:SF7">
    <property type="entry name" value="PH DOMAIN-CONTAINING PROTEIN"/>
    <property type="match status" value="1"/>
</dbReference>
<evidence type="ECO:0000313" key="8">
    <source>
        <dbReference type="Proteomes" id="UP001283361"/>
    </source>
</evidence>
<dbReference type="CDD" id="cd00821">
    <property type="entry name" value="PH"/>
    <property type="match status" value="1"/>
</dbReference>
<proteinExistence type="predicted"/>
<feature type="compositionally biased region" description="Basic and acidic residues" evidence="5">
    <location>
        <begin position="279"/>
        <end position="292"/>
    </location>
</feature>
<dbReference type="GO" id="GO:0005829">
    <property type="term" value="C:cytosol"/>
    <property type="evidence" value="ECO:0007669"/>
    <property type="project" value="TreeGrafter"/>
</dbReference>
<organism evidence="7 8">
    <name type="scientific">Elysia crispata</name>
    <name type="common">lettuce slug</name>
    <dbReference type="NCBI Taxonomy" id="231223"/>
    <lineage>
        <taxon>Eukaryota</taxon>
        <taxon>Metazoa</taxon>
        <taxon>Spiralia</taxon>
        <taxon>Lophotrochozoa</taxon>
        <taxon>Mollusca</taxon>
        <taxon>Gastropoda</taxon>
        <taxon>Heterobranchia</taxon>
        <taxon>Euthyneura</taxon>
        <taxon>Panpulmonata</taxon>
        <taxon>Sacoglossa</taxon>
        <taxon>Placobranchoidea</taxon>
        <taxon>Plakobranchidae</taxon>
        <taxon>Elysia</taxon>
    </lineage>
</organism>
<sequence>MDSSLPWYRRNLQQKNWTVWWELLPGIEEFLTETLGHEKLSLAAEERRQFFLERLDIIKLPPSLPPREGRKLSPELLKETEQTSGVPSLLSSPGVAAVVCPDFAAAQRLIARSQAGHDGTVSGTARPEGDEQLLLPKDMKVYDDIDLPESPEQNSRLLSESSLVRSGSKSDNVNKTSNDHDERIDTITGGSETVENNPHHYESGRDDDEENDHYEIPVARQQLPSTDEAGGVELGSPAKTLEGSASINSVPGSVEELTEGGSADGVFESPPPVPPPLPPRRDVNVRWSDSELRSPLSGSGSFEGGKSSGSGDVPPELPFRPPQLPRRGELVMNSGTLRSEKSEQSEKSDDRSDGEISDGGSTSYESFDEDHDQHGPQLHSKLHIKLPAKPAKKYTLGSKKSAGSGGNKKSQLPLSKSRLSSQWEISVPFKQLDNIDISGELYHRGKLSWNRRVVAITAGCLAMYKPDKDGSRPSLVLQLMGYSAAVSDREGRRGYEIRITHPSDDTHTFAVDFRDWANLWAEHINGTGKGQPPPKYHTHLARTFSGGEVSTPPPTGSKQKSRPLAKIDLSGYGAMGSNEIEALFNSVDSLSDDRAIKEISSTRKRGPSLPNRLQRGRTLVPKRFLASSSQEPLTRGRTLGVLPSQRTTWKAGASNYSKEGPGKSIGAAVKDILARRQKGLFKVTQDALDSGTGISGVGSYNRKPTDMDAVSWHSSTAQSSKTSLRFMPSSDRAKEASCHQARRPICDVNKLGSTNFDGHKGSQNTHIARGCSSESIDEGFGNPQRFGCDSSNSKEAACDDDPSPHSADSASSHSGTSTVSSGGCSLAAYPPPLPLPAARWDWKSLLIAWSSPLDQILTALRAHPGLKSLTALPGMETLIALPGMETLTGLPDMKNLIALPGMEILTALPGIKTFTALPGMKFLTALGLPGNSAKC</sequence>
<dbReference type="Gene3D" id="2.30.29.30">
    <property type="entry name" value="Pleckstrin-homology domain (PH domain)/Phosphotyrosine-binding domain (PTB)"/>
    <property type="match status" value="1"/>
</dbReference>
<feature type="domain" description="PH" evidence="6">
    <location>
        <begin position="434"/>
        <end position="529"/>
    </location>
</feature>
<evidence type="ECO:0000256" key="1">
    <source>
        <dbReference type="ARBA" id="ARBA00004496"/>
    </source>
</evidence>
<dbReference type="AlphaFoldDB" id="A0AAE1D4U1"/>
<dbReference type="SUPFAM" id="SSF50729">
    <property type="entry name" value="PH domain-like"/>
    <property type="match status" value="1"/>
</dbReference>
<dbReference type="Proteomes" id="UP001283361">
    <property type="component" value="Unassembled WGS sequence"/>
</dbReference>
<keyword evidence="3" id="KW-0677">Repeat</keyword>
<dbReference type="SMART" id="SM00233">
    <property type="entry name" value="PH"/>
    <property type="match status" value="1"/>
</dbReference>
<reference evidence="7" key="1">
    <citation type="journal article" date="2023" name="G3 (Bethesda)">
        <title>A reference genome for the long-term kleptoplast-retaining sea slug Elysia crispata morphotype clarki.</title>
        <authorList>
            <person name="Eastman K.E."/>
            <person name="Pendleton A.L."/>
            <person name="Shaikh M.A."/>
            <person name="Suttiyut T."/>
            <person name="Ogas R."/>
            <person name="Tomko P."/>
            <person name="Gavelis G."/>
            <person name="Widhalm J.R."/>
            <person name="Wisecaver J.H."/>
        </authorList>
    </citation>
    <scope>NUCLEOTIDE SEQUENCE</scope>
    <source>
        <strain evidence="7">ECLA1</strain>
    </source>
</reference>
<name>A0AAE1D4U1_9GAST</name>
<gene>
    <name evidence="7" type="ORF">RRG08_008739</name>
</gene>
<evidence type="ECO:0000256" key="4">
    <source>
        <dbReference type="ARBA" id="ARBA00023054"/>
    </source>
</evidence>
<evidence type="ECO:0000259" key="6">
    <source>
        <dbReference type="PROSITE" id="PS50003"/>
    </source>
</evidence>
<dbReference type="PANTHER" id="PTHR14338">
    <property type="entry name" value="ACTIN FILAMENT-ASSOCIATED PROTEIN 1 FAMILY MEMBER"/>
    <property type="match status" value="1"/>
</dbReference>
<keyword evidence="4" id="KW-0175">Coiled coil</keyword>
<feature type="region of interest" description="Disordered" evidence="5">
    <location>
        <begin position="710"/>
        <end position="739"/>
    </location>
</feature>
<accession>A0AAE1D4U1</accession>
<dbReference type="PROSITE" id="PS50003">
    <property type="entry name" value="PH_DOMAIN"/>
    <property type="match status" value="1"/>
</dbReference>
<feature type="compositionally biased region" description="Pro residues" evidence="5">
    <location>
        <begin position="269"/>
        <end position="278"/>
    </location>
</feature>